<feature type="transmembrane region" description="Helical" evidence="5">
    <location>
        <begin position="130"/>
        <end position="150"/>
    </location>
</feature>
<dbReference type="Proteomes" id="UP000597762">
    <property type="component" value="Unassembled WGS sequence"/>
</dbReference>
<organism evidence="6 7">
    <name type="scientific">Acanthosepion pharaonis</name>
    <name type="common">Pharaoh cuttlefish</name>
    <name type="synonym">Sepia pharaonis</name>
    <dbReference type="NCBI Taxonomy" id="158019"/>
    <lineage>
        <taxon>Eukaryota</taxon>
        <taxon>Metazoa</taxon>
        <taxon>Spiralia</taxon>
        <taxon>Lophotrochozoa</taxon>
        <taxon>Mollusca</taxon>
        <taxon>Cephalopoda</taxon>
        <taxon>Coleoidea</taxon>
        <taxon>Decapodiformes</taxon>
        <taxon>Sepiida</taxon>
        <taxon>Sepiina</taxon>
        <taxon>Sepiidae</taxon>
        <taxon>Acanthosepion</taxon>
    </lineage>
</organism>
<dbReference type="Pfam" id="PF00083">
    <property type="entry name" value="Sugar_tr"/>
    <property type="match status" value="1"/>
</dbReference>
<evidence type="ECO:0000313" key="7">
    <source>
        <dbReference type="Proteomes" id="UP000597762"/>
    </source>
</evidence>
<feature type="transmembrane region" description="Helical" evidence="5">
    <location>
        <begin position="162"/>
        <end position="182"/>
    </location>
</feature>
<proteinExistence type="predicted"/>
<comment type="caution">
    <text evidence="6">The sequence shown here is derived from an EMBL/GenBank/DDBJ whole genome shotgun (WGS) entry which is preliminary data.</text>
</comment>
<sequence>MNKVNLPAESLEQLKNSAVEDANEEIPKTYTIIDLVRTWDQAKISLNVWWSWFINGMLYYGLSMNSVEMDGNPYLNFCLSALVEIPAYLLCIFLLSLVGRLKPLFCFMVFGGLMCMIASVMPAYLNWFKLMLATVGKFGATAAFGIVYIMSAEIFPTVVRNLGVGVSTLAAGLGGAIAPFVLEFPGPWSLLVLGLVSIVTGILVLFLPETKDMPLPQTIEDSSAYIRSDSSGQSTKKLIYKKPKVNRNLNNDSCTERL</sequence>
<keyword evidence="4 5" id="KW-0472">Membrane</keyword>
<dbReference type="Gene3D" id="1.20.1250.20">
    <property type="entry name" value="MFS general substrate transporter like domains"/>
    <property type="match status" value="1"/>
</dbReference>
<evidence type="ECO:0000313" key="6">
    <source>
        <dbReference type="EMBL" id="CAE1267511.1"/>
    </source>
</evidence>
<dbReference type="EMBL" id="CAHIKZ030001540">
    <property type="protein sequence ID" value="CAE1267511.1"/>
    <property type="molecule type" value="Genomic_DNA"/>
</dbReference>
<keyword evidence="3 5" id="KW-1133">Transmembrane helix</keyword>
<dbReference type="PANTHER" id="PTHR24064">
    <property type="entry name" value="SOLUTE CARRIER FAMILY 22 MEMBER"/>
    <property type="match status" value="1"/>
</dbReference>
<feature type="transmembrane region" description="Helical" evidence="5">
    <location>
        <begin position="44"/>
        <end position="62"/>
    </location>
</feature>
<feature type="transmembrane region" description="Helical" evidence="5">
    <location>
        <begin position="74"/>
        <end position="97"/>
    </location>
</feature>
<accession>A0A812CAB8</accession>
<dbReference type="SUPFAM" id="SSF103473">
    <property type="entry name" value="MFS general substrate transporter"/>
    <property type="match status" value="1"/>
</dbReference>
<dbReference type="OrthoDB" id="5296287at2759"/>
<feature type="transmembrane region" description="Helical" evidence="5">
    <location>
        <begin position="188"/>
        <end position="207"/>
    </location>
</feature>
<gene>
    <name evidence="6" type="ORF">SPHA_35626</name>
</gene>
<evidence type="ECO:0000256" key="3">
    <source>
        <dbReference type="ARBA" id="ARBA00022989"/>
    </source>
</evidence>
<comment type="subcellular location">
    <subcellularLocation>
        <location evidence="1">Membrane</location>
        <topology evidence="1">Multi-pass membrane protein</topology>
    </subcellularLocation>
</comment>
<evidence type="ECO:0000256" key="1">
    <source>
        <dbReference type="ARBA" id="ARBA00004141"/>
    </source>
</evidence>
<feature type="transmembrane region" description="Helical" evidence="5">
    <location>
        <begin position="104"/>
        <end position="124"/>
    </location>
</feature>
<protein>
    <submittedName>
        <fullName evidence="6">SLC22A4_5</fullName>
    </submittedName>
</protein>
<dbReference type="AlphaFoldDB" id="A0A812CAB8"/>
<reference evidence="6" key="1">
    <citation type="submission" date="2021-01" db="EMBL/GenBank/DDBJ databases">
        <authorList>
            <person name="Li R."/>
            <person name="Bekaert M."/>
        </authorList>
    </citation>
    <scope>NUCLEOTIDE SEQUENCE</scope>
    <source>
        <strain evidence="6">Farmed</strain>
    </source>
</reference>
<name>A0A812CAB8_ACAPH</name>
<evidence type="ECO:0000256" key="5">
    <source>
        <dbReference type="SAM" id="Phobius"/>
    </source>
</evidence>
<keyword evidence="7" id="KW-1185">Reference proteome</keyword>
<evidence type="ECO:0000256" key="2">
    <source>
        <dbReference type="ARBA" id="ARBA00022692"/>
    </source>
</evidence>
<evidence type="ECO:0000256" key="4">
    <source>
        <dbReference type="ARBA" id="ARBA00023136"/>
    </source>
</evidence>
<keyword evidence="2 5" id="KW-0812">Transmembrane</keyword>
<dbReference type="GO" id="GO:0022857">
    <property type="term" value="F:transmembrane transporter activity"/>
    <property type="evidence" value="ECO:0007669"/>
    <property type="project" value="InterPro"/>
</dbReference>
<dbReference type="InterPro" id="IPR005828">
    <property type="entry name" value="MFS_sugar_transport-like"/>
</dbReference>
<dbReference type="InterPro" id="IPR036259">
    <property type="entry name" value="MFS_trans_sf"/>
</dbReference>
<dbReference type="GO" id="GO:0016020">
    <property type="term" value="C:membrane"/>
    <property type="evidence" value="ECO:0007669"/>
    <property type="project" value="UniProtKB-SubCell"/>
</dbReference>